<dbReference type="InterPro" id="IPR000477">
    <property type="entry name" value="RT_dom"/>
</dbReference>
<accession>A0A1V9Y433</accession>
<dbReference type="OrthoDB" id="167820at2759"/>
<dbReference type="Proteomes" id="UP000243217">
    <property type="component" value="Unassembled WGS sequence"/>
</dbReference>
<evidence type="ECO:0000259" key="1">
    <source>
        <dbReference type="PROSITE" id="PS50878"/>
    </source>
</evidence>
<dbReference type="PANTHER" id="PTHR31635">
    <property type="entry name" value="REVERSE TRANSCRIPTASE DOMAIN-CONTAINING PROTEIN-RELATED"/>
    <property type="match status" value="1"/>
</dbReference>
<proteinExistence type="predicted"/>
<dbReference type="Pfam" id="PF00078">
    <property type="entry name" value="RVT_1"/>
    <property type="match status" value="1"/>
</dbReference>
<feature type="domain" description="Reverse transcriptase" evidence="1">
    <location>
        <begin position="1"/>
        <end position="175"/>
    </location>
</feature>
<dbReference type="PANTHER" id="PTHR31635:SF196">
    <property type="entry name" value="REVERSE TRANSCRIPTASE DOMAIN-CONTAINING PROTEIN-RELATED"/>
    <property type="match status" value="1"/>
</dbReference>
<gene>
    <name evidence="2" type="ORF">THRCLA_23477</name>
</gene>
<keyword evidence="3" id="KW-1185">Reference proteome</keyword>
<dbReference type="PROSITE" id="PS50878">
    <property type="entry name" value="RT_POL"/>
    <property type="match status" value="1"/>
</dbReference>
<dbReference type="AlphaFoldDB" id="A0A1V9Y433"/>
<protein>
    <recommendedName>
        <fullName evidence="1">Reverse transcriptase domain-containing protein</fullName>
    </recommendedName>
</protein>
<evidence type="ECO:0000313" key="2">
    <source>
        <dbReference type="EMBL" id="OQR80480.1"/>
    </source>
</evidence>
<dbReference type="EMBL" id="JNBS01005249">
    <property type="protein sequence ID" value="OQR80480.1"/>
    <property type="molecule type" value="Genomic_DNA"/>
</dbReference>
<evidence type="ECO:0000313" key="3">
    <source>
        <dbReference type="Proteomes" id="UP000243217"/>
    </source>
</evidence>
<sequence length="186" mass="20086">MAHDGLPVTMNPHKSPGPDGWPAAFFQIAPQTFSEILLKIIFSNSLGSTIKPNRGVKQGCPLSCLLFVFYIEPLGSLLRELPHLGITLPDGSTLTSIFFADDSNLLSNSFEAAIAQLAQLDLVEEFCAVSGAQLNLAKCMTLVLNEHEDPAGLQPPRELNVVPSGQPVTYLGILFGHKLPTDLQIH</sequence>
<organism evidence="2 3">
    <name type="scientific">Thraustotheca clavata</name>
    <dbReference type="NCBI Taxonomy" id="74557"/>
    <lineage>
        <taxon>Eukaryota</taxon>
        <taxon>Sar</taxon>
        <taxon>Stramenopiles</taxon>
        <taxon>Oomycota</taxon>
        <taxon>Saprolegniomycetes</taxon>
        <taxon>Saprolegniales</taxon>
        <taxon>Achlyaceae</taxon>
        <taxon>Thraustotheca</taxon>
    </lineage>
</organism>
<reference evidence="2 3" key="1">
    <citation type="journal article" date="2014" name="Genome Biol. Evol.">
        <title>The secreted proteins of Achlya hypogyna and Thraustotheca clavata identify the ancestral oomycete secretome and reveal gene acquisitions by horizontal gene transfer.</title>
        <authorList>
            <person name="Misner I."/>
            <person name="Blouin N."/>
            <person name="Leonard G."/>
            <person name="Richards T.A."/>
            <person name="Lane C.E."/>
        </authorList>
    </citation>
    <scope>NUCLEOTIDE SEQUENCE [LARGE SCALE GENOMIC DNA]</scope>
    <source>
        <strain evidence="2 3">ATCC 34112</strain>
    </source>
</reference>
<comment type="caution">
    <text evidence="2">The sequence shown here is derived from an EMBL/GenBank/DDBJ whole genome shotgun (WGS) entry which is preliminary data.</text>
</comment>
<name>A0A1V9Y433_9STRA</name>